<evidence type="ECO:0008006" key="4">
    <source>
        <dbReference type="Google" id="ProtNLM"/>
    </source>
</evidence>
<name>A0A6L6QAG7_9BURK</name>
<evidence type="ECO:0000256" key="1">
    <source>
        <dbReference type="SAM" id="MobiDB-lite"/>
    </source>
</evidence>
<dbReference type="PANTHER" id="PTHR38664:SF1">
    <property type="entry name" value="SLR0058 PROTEIN"/>
    <property type="match status" value="1"/>
</dbReference>
<evidence type="ECO:0000313" key="3">
    <source>
        <dbReference type="Proteomes" id="UP000472320"/>
    </source>
</evidence>
<dbReference type="OrthoDB" id="5801582at2"/>
<sequence>MTGAAAMGKKAKSFEESEERLTKAVRESAQEIWKAGLGAFSDLQKRARAVEGDRIGHVRETVNSLEKVFEERVTRALESIGVPMRQDINALIDRVDELSRQVEELKALVKKPVKKATTKKA</sequence>
<dbReference type="EMBL" id="WNKX01000001">
    <property type="protein sequence ID" value="MTW09230.1"/>
    <property type="molecule type" value="Genomic_DNA"/>
</dbReference>
<feature type="region of interest" description="Disordered" evidence="1">
    <location>
        <begin position="1"/>
        <end position="22"/>
    </location>
</feature>
<dbReference type="AlphaFoldDB" id="A0A6L6QAG7"/>
<accession>A0A6L6QAG7</accession>
<comment type="caution">
    <text evidence="2">The sequence shown here is derived from an EMBL/GenBank/DDBJ whole genome shotgun (WGS) entry which is preliminary data.</text>
</comment>
<organism evidence="2 3">
    <name type="scientific">Massilia eburnea</name>
    <dbReference type="NCBI Taxonomy" id="1776165"/>
    <lineage>
        <taxon>Bacteria</taxon>
        <taxon>Pseudomonadati</taxon>
        <taxon>Pseudomonadota</taxon>
        <taxon>Betaproteobacteria</taxon>
        <taxon>Burkholderiales</taxon>
        <taxon>Oxalobacteraceae</taxon>
        <taxon>Telluria group</taxon>
        <taxon>Massilia</taxon>
    </lineage>
</organism>
<dbReference type="Pfam" id="PF05597">
    <property type="entry name" value="Phasin"/>
    <property type="match status" value="2"/>
</dbReference>
<dbReference type="Proteomes" id="UP000472320">
    <property type="component" value="Unassembled WGS sequence"/>
</dbReference>
<evidence type="ECO:0000313" key="2">
    <source>
        <dbReference type="EMBL" id="MTW09230.1"/>
    </source>
</evidence>
<dbReference type="PANTHER" id="PTHR38664">
    <property type="entry name" value="SLR0058 PROTEIN"/>
    <property type="match status" value="1"/>
</dbReference>
<feature type="compositionally biased region" description="Basic and acidic residues" evidence="1">
    <location>
        <begin position="12"/>
        <end position="22"/>
    </location>
</feature>
<gene>
    <name evidence="2" type="ORF">GM658_01320</name>
</gene>
<dbReference type="InterPro" id="IPR008769">
    <property type="entry name" value="PhaF_PhaI"/>
</dbReference>
<proteinExistence type="predicted"/>
<protein>
    <recommendedName>
        <fullName evidence="4">Poly(Hydroxyalkanoate) granule-associated protein</fullName>
    </recommendedName>
</protein>
<reference evidence="2 3" key="1">
    <citation type="submission" date="2019-11" db="EMBL/GenBank/DDBJ databases">
        <title>Type strains purchased from KCTC, JCM and DSMZ.</title>
        <authorList>
            <person name="Lu H."/>
        </authorList>
    </citation>
    <scope>NUCLEOTIDE SEQUENCE [LARGE SCALE GENOMIC DNA]</scope>
    <source>
        <strain evidence="2 3">JCM 31587</strain>
    </source>
</reference>
<keyword evidence="3" id="KW-1185">Reference proteome</keyword>